<dbReference type="AlphaFoldDB" id="A0AAU8AGC9"/>
<organism evidence="1">
    <name type="scientific">Alloyangia sp. H15</name>
    <dbReference type="NCBI Taxonomy" id="3029062"/>
    <lineage>
        <taxon>Bacteria</taxon>
        <taxon>Pseudomonadati</taxon>
        <taxon>Pseudomonadota</taxon>
        <taxon>Alphaproteobacteria</taxon>
        <taxon>Rhodobacterales</taxon>
        <taxon>Roseobacteraceae</taxon>
        <taxon>Alloyangia</taxon>
    </lineage>
</organism>
<reference evidence="1" key="1">
    <citation type="submission" date="2023-02" db="EMBL/GenBank/DDBJ databases">
        <title>Description and genomic characterization of Salipiger bruguierae sp. nov., isolated from the sediment of mangrove plant Bruguiera sexangula.</title>
        <authorList>
            <person name="Long M."/>
        </authorList>
    </citation>
    <scope>NUCLEOTIDE SEQUENCE</scope>
    <source>
        <strain evidence="1">H15</strain>
    </source>
</reference>
<sequence>MPPTAELRDVEFVRALRKELWLPALSLRLPEINVLHVPLIYASRSDHILRAYVLAVRSFLKQEWDQSDPTLVVDDLVLHFTHAALEIAITARRGKIYRNAALISKLLKAIADATPLPEHVLTFEAMLSEGKVISETDINQAIFVLSRAIEVNLANPFIAEDAADAADQGCPLNLPKFNHLSLYLKARGLLLDSPDSSRETRDLFTEHFGFLDRETRHRTSLAEVATYRGIPSIDTSSTRHGVLDDVLMLMQPVISELDPLVWIDKPGALLELLQYQEEWRHYWQTRLERVLLITFRQHDERVS</sequence>
<proteinExistence type="predicted"/>
<gene>
    <name evidence="1" type="ORF">PVT71_13520</name>
</gene>
<evidence type="ECO:0000313" key="1">
    <source>
        <dbReference type="EMBL" id="XCC93485.1"/>
    </source>
</evidence>
<accession>A0AAU8AGC9</accession>
<dbReference type="RefSeq" id="WP_353472306.1">
    <property type="nucleotide sequence ID" value="NZ_CP123384.1"/>
</dbReference>
<protein>
    <submittedName>
        <fullName evidence="1">Uncharacterized protein</fullName>
    </submittedName>
</protein>
<name>A0AAU8AGC9_9RHOB</name>
<dbReference type="EMBL" id="CP123384">
    <property type="protein sequence ID" value="XCC93485.1"/>
    <property type="molecule type" value="Genomic_DNA"/>
</dbReference>